<comment type="caution">
    <text evidence="2">The sequence shown here is derived from an EMBL/GenBank/DDBJ whole genome shotgun (WGS) entry which is preliminary data.</text>
</comment>
<gene>
    <name evidence="2" type="ORF">M8H41_06860</name>
</gene>
<organism evidence="2 3">
    <name type="scientific">Desulfosporosinus nitroreducens</name>
    <dbReference type="NCBI Taxonomy" id="2018668"/>
    <lineage>
        <taxon>Bacteria</taxon>
        <taxon>Bacillati</taxon>
        <taxon>Bacillota</taxon>
        <taxon>Clostridia</taxon>
        <taxon>Eubacteriales</taxon>
        <taxon>Desulfitobacteriaceae</taxon>
        <taxon>Desulfosporosinus</taxon>
    </lineage>
</organism>
<evidence type="ECO:0000313" key="2">
    <source>
        <dbReference type="EMBL" id="MDO0822573.1"/>
    </source>
</evidence>
<name>A0ABT8QR91_9FIRM</name>
<dbReference type="InterPro" id="IPR036249">
    <property type="entry name" value="Thioredoxin-like_sf"/>
</dbReference>
<reference evidence="2" key="1">
    <citation type="submission" date="2022-05" db="EMBL/GenBank/DDBJ databases">
        <title>Expanded diversity of anoxic marine methylotrophy in a Black Sea sulfate reducing microorganism.</title>
        <authorList>
            <person name="Fischer P.Q."/>
            <person name="Stams A.J.M."/>
            <person name="Villanueva L."/>
            <person name="Sousa D.Z."/>
        </authorList>
    </citation>
    <scope>NUCLEOTIDE SEQUENCE</scope>
    <source>
        <strain evidence="2">P130</strain>
    </source>
</reference>
<evidence type="ECO:0000313" key="3">
    <source>
        <dbReference type="Proteomes" id="UP001176021"/>
    </source>
</evidence>
<feature type="domain" description="Spermatogenesis-associated protein 20-like TRX" evidence="1">
    <location>
        <begin position="8"/>
        <end position="54"/>
    </location>
</feature>
<protein>
    <submittedName>
        <fullName evidence="2">Thioredoxin domain-containing protein</fullName>
    </submittedName>
</protein>
<dbReference type="PANTHER" id="PTHR42899:SF1">
    <property type="entry name" value="SPERMATOGENESIS-ASSOCIATED PROTEIN 20"/>
    <property type="match status" value="1"/>
</dbReference>
<dbReference type="InterPro" id="IPR024705">
    <property type="entry name" value="Ssp411"/>
</dbReference>
<proteinExistence type="predicted"/>
<dbReference type="Proteomes" id="UP001176021">
    <property type="component" value="Unassembled WGS sequence"/>
</dbReference>
<dbReference type="PANTHER" id="PTHR42899">
    <property type="entry name" value="SPERMATOGENESIS-ASSOCIATED PROTEIN 20"/>
    <property type="match status" value="1"/>
</dbReference>
<accession>A0ABT8QR91</accession>
<evidence type="ECO:0000259" key="1">
    <source>
        <dbReference type="Pfam" id="PF03190"/>
    </source>
</evidence>
<dbReference type="Gene3D" id="3.40.30.10">
    <property type="entry name" value="Glutaredoxin"/>
    <property type="match status" value="1"/>
</dbReference>
<sequence length="54" mass="6182">MTATKVIPNRLSKEKSPYLLQHANNPVDWYPWGDEAFNTAKTQNKPIFLSIGYS</sequence>
<dbReference type="Pfam" id="PF03190">
    <property type="entry name" value="Thioredox_DsbH"/>
    <property type="match status" value="1"/>
</dbReference>
<dbReference type="EMBL" id="JAMJEV010000005">
    <property type="protein sequence ID" value="MDO0822573.1"/>
    <property type="molecule type" value="Genomic_DNA"/>
</dbReference>
<keyword evidence="3" id="KW-1185">Reference proteome</keyword>
<dbReference type="SUPFAM" id="SSF52833">
    <property type="entry name" value="Thioredoxin-like"/>
    <property type="match status" value="1"/>
</dbReference>
<dbReference type="InterPro" id="IPR004879">
    <property type="entry name" value="Ssp411-like_TRX"/>
</dbReference>